<feature type="compositionally biased region" description="Basic and acidic residues" evidence="2">
    <location>
        <begin position="179"/>
        <end position="191"/>
    </location>
</feature>
<dbReference type="PANTHER" id="PTHR31879">
    <property type="entry name" value="DET1- AND DDB1-ASSOCIATED PROTEIN 1"/>
    <property type="match status" value="1"/>
</dbReference>
<dbReference type="GO" id="GO:0032436">
    <property type="term" value="P:positive regulation of proteasomal ubiquitin-dependent protein catabolic process"/>
    <property type="evidence" value="ECO:0007669"/>
    <property type="project" value="TreeGrafter"/>
</dbReference>
<evidence type="ECO:0000313" key="4">
    <source>
        <dbReference type="EMBL" id="KAF8390635.1"/>
    </source>
</evidence>
<gene>
    <name evidence="4" type="ORF">HHK36_025162</name>
</gene>
<dbReference type="PANTHER" id="PTHR31879:SF2">
    <property type="entry name" value="DET1- AND DDB1-ASSOCIATED PROTEIN 1"/>
    <property type="match status" value="1"/>
</dbReference>
<proteinExistence type="inferred from homology"/>
<evidence type="ECO:0000313" key="5">
    <source>
        <dbReference type="Proteomes" id="UP000655225"/>
    </source>
</evidence>
<evidence type="ECO:0000256" key="2">
    <source>
        <dbReference type="SAM" id="MobiDB-lite"/>
    </source>
</evidence>
<reference evidence="4 5" key="1">
    <citation type="submission" date="2020-04" db="EMBL/GenBank/DDBJ databases">
        <title>Plant Genome Project.</title>
        <authorList>
            <person name="Zhang R.-G."/>
        </authorList>
    </citation>
    <scope>NUCLEOTIDE SEQUENCE [LARGE SCALE GENOMIC DNA]</scope>
    <source>
        <strain evidence="4">YNK0</strain>
        <tissue evidence="4">Leaf</tissue>
    </source>
</reference>
<dbReference type="InterPro" id="IPR033575">
    <property type="entry name" value="DDA1-like"/>
</dbReference>
<evidence type="ECO:0000259" key="3">
    <source>
        <dbReference type="Pfam" id="PF10172"/>
    </source>
</evidence>
<dbReference type="Pfam" id="PF10172">
    <property type="entry name" value="DDA1"/>
    <property type="match status" value="1"/>
</dbReference>
<organism evidence="4 5">
    <name type="scientific">Tetracentron sinense</name>
    <name type="common">Spur-leaf</name>
    <dbReference type="NCBI Taxonomy" id="13715"/>
    <lineage>
        <taxon>Eukaryota</taxon>
        <taxon>Viridiplantae</taxon>
        <taxon>Streptophyta</taxon>
        <taxon>Embryophyta</taxon>
        <taxon>Tracheophyta</taxon>
        <taxon>Spermatophyta</taxon>
        <taxon>Magnoliopsida</taxon>
        <taxon>Trochodendrales</taxon>
        <taxon>Trochodendraceae</taxon>
        <taxon>Tetracentron</taxon>
    </lineage>
</organism>
<dbReference type="OrthoDB" id="445357at2759"/>
<evidence type="ECO:0000256" key="1">
    <source>
        <dbReference type="ARBA" id="ARBA00008042"/>
    </source>
</evidence>
<feature type="domain" description="DET1- and DDB1-associated protein 1" evidence="3">
    <location>
        <begin position="98"/>
        <end position="136"/>
    </location>
</feature>
<comment type="caution">
    <text evidence="4">The sequence shown here is derived from an EMBL/GenBank/DDBJ whole genome shotgun (WGS) entry which is preliminary data.</text>
</comment>
<comment type="similarity">
    <text evidence="1">Belongs to the DDA1 family.</text>
</comment>
<dbReference type="InterPro" id="IPR018276">
    <property type="entry name" value="DDA1_dom"/>
</dbReference>
<sequence length="249" mass="28112">MEGACSNSMASKYLSNLPSRGLFSSTVLSSNPVLDTFFFELWCVSVYCTFNSILGDVSIEILYLSCIHITYLYMYYNFECSHDLHLDHMNEEAWSSISGGMRVYICDRDTSPPEEQIIKTNQANILIRSLTLKKQKSDSSSKDEKGKATTESFKGKRAAETVNGRASKRAMTYSSRSPRRGEASRTSEKDLQVQTVERLRALLKEKGEEELRNTSDATFLRICKRVFDPLNVGSHLGLSVDQYSSQLDD</sequence>
<protein>
    <recommendedName>
        <fullName evidence="3">DET1- and DDB1-associated protein 1 domain-containing protein</fullName>
    </recommendedName>
</protein>
<dbReference type="AlphaFoldDB" id="A0A834YM54"/>
<dbReference type="Proteomes" id="UP000655225">
    <property type="component" value="Unassembled WGS sequence"/>
</dbReference>
<accession>A0A834YM54</accession>
<name>A0A834YM54_TETSI</name>
<feature type="region of interest" description="Disordered" evidence="2">
    <location>
        <begin position="136"/>
        <end position="191"/>
    </location>
</feature>
<dbReference type="GO" id="GO:0080008">
    <property type="term" value="C:Cul4-RING E3 ubiquitin ligase complex"/>
    <property type="evidence" value="ECO:0007669"/>
    <property type="project" value="TreeGrafter"/>
</dbReference>
<keyword evidence="5" id="KW-1185">Reference proteome</keyword>
<dbReference type="EMBL" id="JABCRI010000018">
    <property type="protein sequence ID" value="KAF8390635.1"/>
    <property type="molecule type" value="Genomic_DNA"/>
</dbReference>
<feature type="compositionally biased region" description="Basic and acidic residues" evidence="2">
    <location>
        <begin position="136"/>
        <end position="159"/>
    </location>
</feature>